<comment type="caution">
    <text evidence="3">The sequence shown here is derived from an EMBL/GenBank/DDBJ whole genome shotgun (WGS) entry which is preliminary data.</text>
</comment>
<dbReference type="Gene3D" id="3.40.50.720">
    <property type="entry name" value="NAD(P)-binding Rossmann-like Domain"/>
    <property type="match status" value="1"/>
</dbReference>
<dbReference type="Pfam" id="PF00899">
    <property type="entry name" value="ThiF"/>
    <property type="match status" value="1"/>
</dbReference>
<dbReference type="GO" id="GO:0008641">
    <property type="term" value="F:ubiquitin-like modifier activating enzyme activity"/>
    <property type="evidence" value="ECO:0007669"/>
    <property type="project" value="InterPro"/>
</dbReference>
<feature type="domain" description="THIF-type NAD/FAD binding fold" evidence="1">
    <location>
        <begin position="204"/>
        <end position="480"/>
    </location>
</feature>
<evidence type="ECO:0000313" key="4">
    <source>
        <dbReference type="Proteomes" id="UP000523431"/>
    </source>
</evidence>
<dbReference type="EMBL" id="JACIID010000020">
    <property type="protein sequence ID" value="MBB4539186.1"/>
    <property type="molecule type" value="Genomic_DNA"/>
</dbReference>
<protein>
    <submittedName>
        <fullName evidence="3">Molybdopterin/thiamine biosynthesis adenylyltransferase</fullName>
    </submittedName>
</protein>
<sequence>MALAKYFVRAATAASQILQGFDPKDFEDLLNDLVIGIAFDEQACATEGRASLDLLVRLVARLYPTICLLPSGEEAKKLAKNLASLARSINEDITIARRGSSALSHCLVVGSTNPEISCPKFFLGSDGWIAKFSPEEPVGTACSNNAFGAGAAACIAASNLFRHIFRDQIPGATVDKAVTFSLFDYAPGSRANPPLSDTALDDLFLLGLGAIGNGAVWALSRVPHLQGHLQVVDGEQVDQGNLQRYVLALERDIGQSKVKLAWRYLKAQRNLTIDGHSARWQTLPIIRSMQHVAVALDTAADRIAVQGTLPRWTINSWTQRGDLGVSHHGFEGEMACLACLYIPNGTVPDEDQVIAEALGLEDRKIDIVRPMLHDGAPVSEELMRDIASRLTVPVEPLLQFVDQPLRNLYRGAICGGVVFELTAGSKPVRVEVPMAFQSAMAGIMLAGEIIKQAAGNAPDWTTAKLNLLRNIPSDIVTERRKKDRLGRCICQDEDYLDVYRAKYQAPEVGGFGKK</sequence>
<dbReference type="EMBL" id="JACIHU010000020">
    <property type="protein sequence ID" value="MBB4483357.1"/>
    <property type="molecule type" value="Genomic_DNA"/>
</dbReference>
<dbReference type="InterPro" id="IPR000594">
    <property type="entry name" value="ThiF_NAD_FAD-bd"/>
</dbReference>
<dbReference type="Proteomes" id="UP000557344">
    <property type="component" value="Unassembled WGS sequence"/>
</dbReference>
<dbReference type="RefSeq" id="WP_097667939.1">
    <property type="nucleotide sequence ID" value="NZ_JACIHU010000020.1"/>
</dbReference>
<keyword evidence="3" id="KW-0548">Nucleotidyltransferase</keyword>
<evidence type="ECO:0000313" key="3">
    <source>
        <dbReference type="EMBL" id="MBB4539186.1"/>
    </source>
</evidence>
<evidence type="ECO:0000313" key="2">
    <source>
        <dbReference type="EMBL" id="MBB4483357.1"/>
    </source>
</evidence>
<dbReference type="Proteomes" id="UP000523431">
    <property type="component" value="Unassembled WGS sequence"/>
</dbReference>
<dbReference type="AlphaFoldDB" id="A0A7W6ZN63"/>
<accession>A0A7W6ZN63</accession>
<reference evidence="4 5" key="1">
    <citation type="submission" date="2020-08" db="EMBL/GenBank/DDBJ databases">
        <title>Genomic Encyclopedia of Type Strains, Phase IV (KMG-V): Genome sequencing to study the core and pangenomes of soil and plant-associated prokaryotes.</title>
        <authorList>
            <person name="Whitman W."/>
        </authorList>
    </citation>
    <scope>NUCLEOTIDE SEQUENCE [LARGE SCALE GENOMIC DNA]</scope>
    <source>
        <strain evidence="2 5">SEMIA 471</strain>
        <strain evidence="3 4">SEMIA 489</strain>
    </source>
</reference>
<dbReference type="SUPFAM" id="SSF69572">
    <property type="entry name" value="Activating enzymes of the ubiquitin-like proteins"/>
    <property type="match status" value="1"/>
</dbReference>
<proteinExistence type="predicted"/>
<dbReference type="GO" id="GO:0016779">
    <property type="term" value="F:nucleotidyltransferase activity"/>
    <property type="evidence" value="ECO:0007669"/>
    <property type="project" value="UniProtKB-KW"/>
</dbReference>
<evidence type="ECO:0000313" key="5">
    <source>
        <dbReference type="Proteomes" id="UP000557344"/>
    </source>
</evidence>
<evidence type="ECO:0000259" key="1">
    <source>
        <dbReference type="Pfam" id="PF00899"/>
    </source>
</evidence>
<dbReference type="InterPro" id="IPR032864">
    <property type="entry name" value="Prok-E2_C"/>
</dbReference>
<dbReference type="InterPro" id="IPR035985">
    <property type="entry name" value="Ubiquitin-activating_enz"/>
</dbReference>
<name>A0A7W6ZN63_RHIET</name>
<gene>
    <name evidence="2" type="ORF">GGE46_005978</name>
    <name evidence="3" type="ORF">GGE57_005975</name>
</gene>
<keyword evidence="3" id="KW-0808">Transferase</keyword>
<organism evidence="3 4">
    <name type="scientific">Rhizobium etli</name>
    <dbReference type="NCBI Taxonomy" id="29449"/>
    <lineage>
        <taxon>Bacteria</taxon>
        <taxon>Pseudomonadati</taxon>
        <taxon>Pseudomonadota</taxon>
        <taxon>Alphaproteobacteria</taxon>
        <taxon>Hyphomicrobiales</taxon>
        <taxon>Rhizobiaceae</taxon>
        <taxon>Rhizobium/Agrobacterium group</taxon>
        <taxon>Rhizobium</taxon>
    </lineage>
</organism>
<dbReference type="Pfam" id="PF14459">
    <property type="entry name" value="Prok-E2_C"/>
    <property type="match status" value="1"/>
</dbReference>